<dbReference type="RefSeq" id="WP_125585508.1">
    <property type="nucleotide sequence ID" value="NZ_JBHTMO010000022.1"/>
</dbReference>
<evidence type="ECO:0000313" key="1">
    <source>
        <dbReference type="EMBL" id="MFD1393307.1"/>
    </source>
</evidence>
<sequence length="338" mass="37652">MYTLDSAMAFDAAVKKVSRRLFVKYWPAYRDVQGHLELPKVSLCLENPDDPDQAEVIYDRMPPNLFEEPKTYLMDKAHQQALHAAIKAFKGEPIAQFISPSDVKSEKGCQPLRIDTMMKDGDVISVRPGIADHVIAAHETVTWEALTAYLRDSVLSALWYRTLTSGRLVPPYRSVNQADSFIMLSTECEQAFNEFFDDHSVIRTQDYNVATQAVAKGSRQHLLSQLTQPGFPGSFMKTSPGGMVIAAGRPTLKAKHGDGGVYIVREALSARATVVRRYRVFLVGAPAMAEEWGLPRQLRLDGYGYQVDDQGDFVISGRREDRAGTGFAEPDPQPVPKL</sequence>
<organism evidence="1 2">
    <name type="scientific">Lacticaseibacillus jixianensis</name>
    <dbReference type="NCBI Taxonomy" id="2486012"/>
    <lineage>
        <taxon>Bacteria</taxon>
        <taxon>Bacillati</taxon>
        <taxon>Bacillota</taxon>
        <taxon>Bacilli</taxon>
        <taxon>Lactobacillales</taxon>
        <taxon>Lactobacillaceae</taxon>
        <taxon>Lacticaseibacillus</taxon>
    </lineage>
</organism>
<dbReference type="EMBL" id="JBHTMO010000022">
    <property type="protein sequence ID" value="MFD1393307.1"/>
    <property type="molecule type" value="Genomic_DNA"/>
</dbReference>
<comment type="caution">
    <text evidence="1">The sequence shown here is derived from an EMBL/GenBank/DDBJ whole genome shotgun (WGS) entry which is preliminary data.</text>
</comment>
<accession>A0ABW4BCQ6</accession>
<name>A0ABW4BCQ6_9LACO</name>
<keyword evidence="2" id="KW-1185">Reference proteome</keyword>
<protein>
    <submittedName>
        <fullName evidence="1">Uncharacterized protein</fullName>
    </submittedName>
</protein>
<dbReference type="Proteomes" id="UP001597249">
    <property type="component" value="Unassembled WGS sequence"/>
</dbReference>
<gene>
    <name evidence="1" type="ORF">ACFQ3L_06945</name>
</gene>
<reference evidence="2" key="1">
    <citation type="journal article" date="2019" name="Int. J. Syst. Evol. Microbiol.">
        <title>The Global Catalogue of Microorganisms (GCM) 10K type strain sequencing project: providing services to taxonomists for standard genome sequencing and annotation.</title>
        <authorList>
            <consortium name="The Broad Institute Genomics Platform"/>
            <consortium name="The Broad Institute Genome Sequencing Center for Infectious Disease"/>
            <person name="Wu L."/>
            <person name="Ma J."/>
        </authorList>
    </citation>
    <scope>NUCLEOTIDE SEQUENCE [LARGE SCALE GENOMIC DNA]</scope>
    <source>
        <strain evidence="2">CCM 8911</strain>
    </source>
</reference>
<proteinExistence type="predicted"/>
<evidence type="ECO:0000313" key="2">
    <source>
        <dbReference type="Proteomes" id="UP001597249"/>
    </source>
</evidence>